<dbReference type="Proteomes" id="UP000007488">
    <property type="component" value="Chromosome"/>
</dbReference>
<gene>
    <name evidence="8" type="ordered locus">Sgly_0571</name>
</gene>
<keyword evidence="4" id="KW-0479">Metal-binding</keyword>
<reference evidence="9" key="2">
    <citation type="submission" date="2011-02" db="EMBL/GenBank/DDBJ databases">
        <title>The complete genome of Syntrophobotulus glycolicus DSM 8271.</title>
        <authorList>
            <person name="Lucas S."/>
            <person name="Copeland A."/>
            <person name="Lapidus A."/>
            <person name="Bruce D."/>
            <person name="Goodwin L."/>
            <person name="Pitluck S."/>
            <person name="Kyrpides N."/>
            <person name="Mavromatis K."/>
            <person name="Pagani I."/>
            <person name="Ivanova N."/>
            <person name="Mikhailova N."/>
            <person name="Chertkov O."/>
            <person name="Held B."/>
            <person name="Detter J.C."/>
            <person name="Tapia R."/>
            <person name="Han C."/>
            <person name="Land M."/>
            <person name="Hauser L."/>
            <person name="Markowitz V."/>
            <person name="Cheng J.-F."/>
            <person name="Hugenholtz P."/>
            <person name="Woyke T."/>
            <person name="Wu D."/>
            <person name="Spring S."/>
            <person name="Schroeder M."/>
            <person name="Brambilla E."/>
            <person name="Klenk H.-P."/>
            <person name="Eisen J.A."/>
        </authorList>
    </citation>
    <scope>NUCLEOTIDE SEQUENCE [LARGE SCALE GENOMIC DNA]</scope>
    <source>
        <strain evidence="9">DSM 8271 / FlGlyR</strain>
    </source>
</reference>
<keyword evidence="2" id="KW-0004">4Fe-4S</keyword>
<dbReference type="GO" id="GO:0003824">
    <property type="term" value="F:catalytic activity"/>
    <property type="evidence" value="ECO:0007669"/>
    <property type="project" value="InterPro"/>
</dbReference>
<dbReference type="InterPro" id="IPR013785">
    <property type="entry name" value="Aldolase_TIM"/>
</dbReference>
<dbReference type="InterPro" id="IPR050377">
    <property type="entry name" value="Radical_SAM_PqqE_MftC-like"/>
</dbReference>
<dbReference type="SFLD" id="SFLDS00029">
    <property type="entry name" value="Radical_SAM"/>
    <property type="match status" value="1"/>
</dbReference>
<evidence type="ECO:0000256" key="6">
    <source>
        <dbReference type="ARBA" id="ARBA00023014"/>
    </source>
</evidence>
<evidence type="ECO:0000256" key="4">
    <source>
        <dbReference type="ARBA" id="ARBA00022723"/>
    </source>
</evidence>
<dbReference type="InterPro" id="IPR023885">
    <property type="entry name" value="4Fe4S-binding_SPASM_dom"/>
</dbReference>
<evidence type="ECO:0000256" key="1">
    <source>
        <dbReference type="ARBA" id="ARBA00001966"/>
    </source>
</evidence>
<dbReference type="Pfam" id="PF04055">
    <property type="entry name" value="Radical_SAM"/>
    <property type="match status" value="1"/>
</dbReference>
<dbReference type="KEGG" id="sgy:Sgly_0571"/>
<keyword evidence="6" id="KW-0411">Iron-sulfur</keyword>
<evidence type="ECO:0000256" key="3">
    <source>
        <dbReference type="ARBA" id="ARBA00022691"/>
    </source>
</evidence>
<dbReference type="CDD" id="cd01335">
    <property type="entry name" value="Radical_SAM"/>
    <property type="match status" value="1"/>
</dbReference>
<dbReference type="Gene3D" id="3.20.20.70">
    <property type="entry name" value="Aldolase class I"/>
    <property type="match status" value="1"/>
</dbReference>
<dbReference type="GO" id="GO:0051536">
    <property type="term" value="F:iron-sulfur cluster binding"/>
    <property type="evidence" value="ECO:0007669"/>
    <property type="project" value="UniProtKB-KW"/>
</dbReference>
<dbReference type="InterPro" id="IPR034391">
    <property type="entry name" value="AdoMet-like_SPASM_containing"/>
</dbReference>
<organism evidence="8 9">
    <name type="scientific">Syntrophobotulus glycolicus (strain DSM 8271 / FlGlyR)</name>
    <dbReference type="NCBI Taxonomy" id="645991"/>
    <lineage>
        <taxon>Bacteria</taxon>
        <taxon>Bacillati</taxon>
        <taxon>Bacillota</taxon>
        <taxon>Clostridia</taxon>
        <taxon>Eubacteriales</taxon>
        <taxon>Desulfitobacteriaceae</taxon>
        <taxon>Syntrophobotulus</taxon>
    </lineage>
</organism>
<dbReference type="STRING" id="645991.Sgly_0571"/>
<dbReference type="PANTHER" id="PTHR11228:SF7">
    <property type="entry name" value="PQQA PEPTIDE CYCLASE"/>
    <property type="match status" value="1"/>
</dbReference>
<keyword evidence="5" id="KW-0408">Iron</keyword>
<dbReference type="InterPro" id="IPR058240">
    <property type="entry name" value="rSAM_sf"/>
</dbReference>
<dbReference type="SUPFAM" id="SSF102114">
    <property type="entry name" value="Radical SAM enzymes"/>
    <property type="match status" value="1"/>
</dbReference>
<dbReference type="EMBL" id="CP002547">
    <property type="protein sequence ID" value="ADY54935.1"/>
    <property type="molecule type" value="Genomic_DNA"/>
</dbReference>
<accession>F0SZD0</accession>
<proteinExistence type="predicted"/>
<dbReference type="Pfam" id="PF13186">
    <property type="entry name" value="SPASM"/>
    <property type="match status" value="1"/>
</dbReference>
<keyword evidence="9" id="KW-1185">Reference proteome</keyword>
<dbReference type="PROSITE" id="PS51918">
    <property type="entry name" value="RADICAL_SAM"/>
    <property type="match status" value="1"/>
</dbReference>
<comment type="cofactor">
    <cofactor evidence="1">
        <name>[4Fe-4S] cluster</name>
        <dbReference type="ChEBI" id="CHEBI:49883"/>
    </cofactor>
</comment>
<keyword evidence="3" id="KW-0949">S-adenosyl-L-methionine</keyword>
<reference evidence="8 9" key="1">
    <citation type="journal article" date="2011" name="Stand. Genomic Sci.">
        <title>Complete genome sequence of Syntrophobotulus glycolicus type strain (FlGlyR).</title>
        <authorList>
            <person name="Han C."/>
            <person name="Mwirichia R."/>
            <person name="Chertkov O."/>
            <person name="Held B."/>
            <person name="Lapidus A."/>
            <person name="Nolan M."/>
            <person name="Lucas S."/>
            <person name="Hammon N."/>
            <person name="Deshpande S."/>
            <person name="Cheng J.F."/>
            <person name="Tapia R."/>
            <person name="Goodwin L."/>
            <person name="Pitluck S."/>
            <person name="Huntemann M."/>
            <person name="Liolios K."/>
            <person name="Ivanova N."/>
            <person name="Pagani I."/>
            <person name="Mavromatis K."/>
            <person name="Ovchinikova G."/>
            <person name="Pati A."/>
            <person name="Chen A."/>
            <person name="Palaniappan K."/>
            <person name="Land M."/>
            <person name="Hauser L."/>
            <person name="Brambilla E.M."/>
            <person name="Rohde M."/>
            <person name="Spring S."/>
            <person name="Sikorski J."/>
            <person name="Goker M."/>
            <person name="Woyke T."/>
            <person name="Bristow J."/>
            <person name="Eisen J.A."/>
            <person name="Markowitz V."/>
            <person name="Hugenholtz P."/>
            <person name="Kyrpides N.C."/>
            <person name="Klenk H.P."/>
            <person name="Detter J.C."/>
        </authorList>
    </citation>
    <scope>NUCLEOTIDE SEQUENCE [LARGE SCALE GENOMIC DNA]</scope>
    <source>
        <strain evidence="9">DSM 8271 / FlGlyR</strain>
    </source>
</reference>
<evidence type="ECO:0000313" key="8">
    <source>
        <dbReference type="EMBL" id="ADY54935.1"/>
    </source>
</evidence>
<dbReference type="GO" id="GO:0046872">
    <property type="term" value="F:metal ion binding"/>
    <property type="evidence" value="ECO:0007669"/>
    <property type="project" value="UniProtKB-KW"/>
</dbReference>
<dbReference type="SFLD" id="SFLDG01067">
    <property type="entry name" value="SPASM/twitch_domain_containing"/>
    <property type="match status" value="1"/>
</dbReference>
<dbReference type="eggNOG" id="COG0535">
    <property type="taxonomic scope" value="Bacteria"/>
</dbReference>
<evidence type="ECO:0000256" key="5">
    <source>
        <dbReference type="ARBA" id="ARBA00023004"/>
    </source>
</evidence>
<dbReference type="HOGENOM" id="CLU_009273_1_2_9"/>
<dbReference type="RefSeq" id="WP_013623806.1">
    <property type="nucleotide sequence ID" value="NC_015172.1"/>
</dbReference>
<sequence length="333" mass="38488">MLSEIKPISDENRVILSNVLPLATPFTIYVFPTNYCNFKCSYCGQSLGYKKMKEEYDFEPEQMSLATFKTVVDQMKEFPERFKVLSLTGHGEPLMNPQLPEMIAYAKENNIAERIEFITNASLLTPKRSDRLIAAGLDCLRISMQGLSAAKYAHICRYQINFDHLMENISYFFNNKQQCKLYVKIMDVALEAGEENKFYELFGHISDRMFIEQCRPVYSGVEMTRDIETTADRYGHEHPPRMVCPLCFYMMGVLPNGDVKPCDAIYKPVILGNIYHQKLLAMWQGKELREFRTRQLLKKRCENKSCGVCCAPDDVSHPEDALDEQATRILERL</sequence>
<evidence type="ECO:0000256" key="2">
    <source>
        <dbReference type="ARBA" id="ARBA00022485"/>
    </source>
</evidence>
<protein>
    <submittedName>
        <fullName evidence="8">Radical SAM domain protein</fullName>
    </submittedName>
</protein>
<feature type="domain" description="Radical SAM core" evidence="7">
    <location>
        <begin position="22"/>
        <end position="245"/>
    </location>
</feature>
<dbReference type="PANTHER" id="PTHR11228">
    <property type="entry name" value="RADICAL SAM DOMAIN PROTEIN"/>
    <property type="match status" value="1"/>
</dbReference>
<evidence type="ECO:0000259" key="7">
    <source>
        <dbReference type="PROSITE" id="PS51918"/>
    </source>
</evidence>
<dbReference type="AlphaFoldDB" id="F0SZD0"/>
<dbReference type="SFLD" id="SFLDG01387">
    <property type="entry name" value="BtrN-like_SPASM_domain_contain"/>
    <property type="match status" value="1"/>
</dbReference>
<name>F0SZD0_SYNGF</name>
<dbReference type="OrthoDB" id="9782387at2"/>
<evidence type="ECO:0000313" key="9">
    <source>
        <dbReference type="Proteomes" id="UP000007488"/>
    </source>
</evidence>
<dbReference type="InterPro" id="IPR007197">
    <property type="entry name" value="rSAM"/>
</dbReference>